<protein>
    <submittedName>
        <fullName evidence="1">Uncharacterized protein</fullName>
    </submittedName>
</protein>
<proteinExistence type="predicted"/>
<organism evidence="1">
    <name type="scientific">marine sediment metagenome</name>
    <dbReference type="NCBI Taxonomy" id="412755"/>
    <lineage>
        <taxon>unclassified sequences</taxon>
        <taxon>metagenomes</taxon>
        <taxon>ecological metagenomes</taxon>
    </lineage>
</organism>
<feature type="non-terminal residue" evidence="1">
    <location>
        <position position="51"/>
    </location>
</feature>
<accession>A0A0F9D2M3</accession>
<dbReference type="EMBL" id="LAZR01041410">
    <property type="protein sequence ID" value="KKL12061.1"/>
    <property type="molecule type" value="Genomic_DNA"/>
</dbReference>
<gene>
    <name evidence="1" type="ORF">LCGC14_2539510</name>
</gene>
<comment type="caution">
    <text evidence="1">The sequence shown here is derived from an EMBL/GenBank/DDBJ whole genome shotgun (WGS) entry which is preliminary data.</text>
</comment>
<reference evidence="1" key="1">
    <citation type="journal article" date="2015" name="Nature">
        <title>Complex archaea that bridge the gap between prokaryotes and eukaryotes.</title>
        <authorList>
            <person name="Spang A."/>
            <person name="Saw J.H."/>
            <person name="Jorgensen S.L."/>
            <person name="Zaremba-Niedzwiedzka K."/>
            <person name="Martijn J."/>
            <person name="Lind A.E."/>
            <person name="van Eijk R."/>
            <person name="Schleper C."/>
            <person name="Guy L."/>
            <person name="Ettema T.J."/>
        </authorList>
    </citation>
    <scope>NUCLEOTIDE SEQUENCE</scope>
</reference>
<evidence type="ECO:0000313" key="1">
    <source>
        <dbReference type="EMBL" id="KKL12061.1"/>
    </source>
</evidence>
<dbReference type="AlphaFoldDB" id="A0A0F9D2M3"/>
<sequence length="51" mass="6073">MDSLAYIVHLWMKYPKFGFSRATDIASRWVRKGMITREEGLKMVEETDHKL</sequence>
<name>A0A0F9D2M3_9ZZZZ</name>